<name>A0AAJ7RNT7_CEPCN</name>
<dbReference type="GO" id="GO:0006189">
    <property type="term" value="P:'de novo' IMP biosynthetic process"/>
    <property type="evidence" value="ECO:0007669"/>
    <property type="project" value="InterPro"/>
</dbReference>
<dbReference type="InterPro" id="IPR028923">
    <property type="entry name" value="SAICAR_synt/ADE2_N"/>
</dbReference>
<keyword evidence="11" id="KW-0511">Multifunctional enzyme</keyword>
<dbReference type="RefSeq" id="XP_024943920.1">
    <property type="nucleotide sequence ID" value="XM_025088152.1"/>
</dbReference>
<dbReference type="FunFam" id="3.30.470.20:FF:000020">
    <property type="entry name" value="Probable multifunctional protein ADE2"/>
    <property type="match status" value="1"/>
</dbReference>
<dbReference type="CTD" id="10606"/>
<keyword evidence="6" id="KW-0547">Nucleotide-binding</keyword>
<dbReference type="PROSITE" id="PS01058">
    <property type="entry name" value="SAICAR_SYNTHETASE_2"/>
    <property type="match status" value="1"/>
</dbReference>
<organism evidence="13 14">
    <name type="scientific">Cephus cinctus</name>
    <name type="common">Wheat stem sawfly</name>
    <dbReference type="NCBI Taxonomy" id="211228"/>
    <lineage>
        <taxon>Eukaryota</taxon>
        <taxon>Metazoa</taxon>
        <taxon>Ecdysozoa</taxon>
        <taxon>Arthropoda</taxon>
        <taxon>Hexapoda</taxon>
        <taxon>Insecta</taxon>
        <taxon>Pterygota</taxon>
        <taxon>Neoptera</taxon>
        <taxon>Endopterygota</taxon>
        <taxon>Hymenoptera</taxon>
        <taxon>Cephoidea</taxon>
        <taxon>Cephidae</taxon>
        <taxon>Cephus</taxon>
    </lineage>
</organism>
<evidence type="ECO:0000256" key="4">
    <source>
        <dbReference type="ARBA" id="ARBA00011020"/>
    </source>
</evidence>
<accession>A0AAJ7RNT7</accession>
<comment type="pathway">
    <text evidence="1">Purine metabolism; IMP biosynthesis via de novo pathway; 5-amino-1-(5-phospho-D-ribosyl)imidazole-4-carboxamide from 5-amino-1-(5-phospho-D-ribosyl)imidazole-4-carboxylate: step 1/2.</text>
</comment>
<dbReference type="InterPro" id="IPR050089">
    <property type="entry name" value="SAICAR_synthetase"/>
</dbReference>
<dbReference type="Gene3D" id="3.40.50.1970">
    <property type="match status" value="1"/>
</dbReference>
<dbReference type="PROSITE" id="PS01057">
    <property type="entry name" value="SAICAR_SYNTHETASE_1"/>
    <property type="match status" value="1"/>
</dbReference>
<dbReference type="PANTHER" id="PTHR43599">
    <property type="entry name" value="MULTIFUNCTIONAL PROTEIN ADE2"/>
    <property type="match status" value="1"/>
</dbReference>
<gene>
    <name evidence="14" type="primary">LOC107270852</name>
</gene>
<keyword evidence="9" id="KW-0067">ATP-binding</keyword>
<evidence type="ECO:0000256" key="9">
    <source>
        <dbReference type="ARBA" id="ARBA00022840"/>
    </source>
</evidence>
<evidence type="ECO:0000256" key="3">
    <source>
        <dbReference type="ARBA" id="ARBA00010478"/>
    </source>
</evidence>
<feature type="domain" description="PurE" evidence="12">
    <location>
        <begin position="165"/>
        <end position="316"/>
    </location>
</feature>
<dbReference type="CDD" id="cd01416">
    <property type="entry name" value="SAICAR_synt_Ade5"/>
    <property type="match status" value="1"/>
</dbReference>
<dbReference type="Gene3D" id="3.30.470.20">
    <property type="entry name" value="ATP-grasp fold, B domain"/>
    <property type="match status" value="1"/>
</dbReference>
<keyword evidence="10" id="KW-0456">Lyase</keyword>
<dbReference type="HAMAP" id="MF_00137">
    <property type="entry name" value="SAICAR_synth"/>
    <property type="match status" value="1"/>
</dbReference>
<dbReference type="GO" id="GO:0016831">
    <property type="term" value="F:carboxy-lyase activity"/>
    <property type="evidence" value="ECO:0007669"/>
    <property type="project" value="UniProtKB-KW"/>
</dbReference>
<dbReference type="InterPro" id="IPR000031">
    <property type="entry name" value="PurE_dom"/>
</dbReference>
<keyword evidence="8" id="KW-0210">Decarboxylase</keyword>
<evidence type="ECO:0000313" key="13">
    <source>
        <dbReference type="Proteomes" id="UP000694920"/>
    </source>
</evidence>
<evidence type="ECO:0000256" key="1">
    <source>
        <dbReference type="ARBA" id="ARBA00004672"/>
    </source>
</evidence>
<evidence type="ECO:0000256" key="2">
    <source>
        <dbReference type="ARBA" id="ARBA00004747"/>
    </source>
</evidence>
<proteinExistence type="inferred from homology"/>
<dbReference type="AlphaFoldDB" id="A0AAJ7RNT7"/>
<dbReference type="GO" id="GO:0004639">
    <property type="term" value="F:phosphoribosylaminoimidazolesuccinocarboxamide synthase activity"/>
    <property type="evidence" value="ECO:0007669"/>
    <property type="project" value="InterPro"/>
</dbReference>
<comment type="similarity">
    <text evidence="4">In the N-terminal section; belongs to the SAICAR synthetase family.</text>
</comment>
<dbReference type="GO" id="GO:0005829">
    <property type="term" value="C:cytosol"/>
    <property type="evidence" value="ECO:0007669"/>
    <property type="project" value="TreeGrafter"/>
</dbReference>
<comment type="pathway">
    <text evidence="2">Purine metabolism; IMP biosynthesis via de novo pathway; 5-amino-1-(5-phospho-D-ribosyl)imidazole-4-carboxylate from 5-amino-1-(5-phospho-D-ribosyl)imidazole (carboxylase route): step 1/1.</text>
</comment>
<dbReference type="FunFam" id="3.30.200.20:FF:000183">
    <property type="entry name" value="Probable multifunctional protein ADE2"/>
    <property type="match status" value="1"/>
</dbReference>
<sequence>MAEYKLGKLLIEGKTKKVYELVDDPNLCLLQSKDRITAGDGVKSHELEGKAAISTATTVKVFQLLDQAGIKTAFVKIASETAFISKKCEMIPIEWVTRRLATGSFLRRNPGVPEGFRFNPPCQETFFKDDANHDPQWSTAQIISAGFVLNGVVLGKDEVDIINRTTLAVFEVLERAWASRDCALIDMKIEFGVDTSGEILVADIIDSDSWRLWPSGDKRLMKDKQVVLIAVAGRSNGLGPVLSGNTPLPVINCPPTRPDNVALDIWSSLNVPSGLGCTTVLYPESAALAAAQIHALHDHLVWSRLRVKQLTNFIALKNADITLRNLTL</sequence>
<dbReference type="SMART" id="SM01001">
    <property type="entry name" value="AIRC"/>
    <property type="match status" value="1"/>
</dbReference>
<dbReference type="SUPFAM" id="SSF52255">
    <property type="entry name" value="N5-CAIR mutase (phosphoribosylaminoimidazole carboxylase, PurE)"/>
    <property type="match status" value="1"/>
</dbReference>
<dbReference type="Pfam" id="PF01259">
    <property type="entry name" value="SAICAR_synt"/>
    <property type="match status" value="1"/>
</dbReference>
<dbReference type="Proteomes" id="UP000694920">
    <property type="component" value="Unplaced"/>
</dbReference>
<evidence type="ECO:0000256" key="6">
    <source>
        <dbReference type="ARBA" id="ARBA00022741"/>
    </source>
</evidence>
<keyword evidence="5" id="KW-0436">Ligase</keyword>
<protein>
    <submittedName>
        <fullName evidence="14">Multifunctional protein ADE2 isoform X2</fullName>
    </submittedName>
</protein>
<dbReference type="Gene3D" id="3.30.200.20">
    <property type="entry name" value="Phosphorylase Kinase, domain 1"/>
    <property type="match status" value="1"/>
</dbReference>
<evidence type="ECO:0000256" key="8">
    <source>
        <dbReference type="ARBA" id="ARBA00022793"/>
    </source>
</evidence>
<evidence type="ECO:0000256" key="5">
    <source>
        <dbReference type="ARBA" id="ARBA00022598"/>
    </source>
</evidence>
<keyword evidence="7" id="KW-0658">Purine biosynthesis</keyword>
<reference evidence="14" key="1">
    <citation type="submission" date="2025-08" db="UniProtKB">
        <authorList>
            <consortium name="RefSeq"/>
        </authorList>
    </citation>
    <scope>IDENTIFICATION</scope>
</reference>
<evidence type="ECO:0000256" key="11">
    <source>
        <dbReference type="ARBA" id="ARBA00023268"/>
    </source>
</evidence>
<dbReference type="SUPFAM" id="SSF56104">
    <property type="entry name" value="SAICAR synthase-like"/>
    <property type="match status" value="1"/>
</dbReference>
<dbReference type="GeneID" id="107270852"/>
<evidence type="ECO:0000256" key="7">
    <source>
        <dbReference type="ARBA" id="ARBA00022755"/>
    </source>
</evidence>
<dbReference type="PANTHER" id="PTHR43599:SF3">
    <property type="entry name" value="SI:DKEY-6E2.2"/>
    <property type="match status" value="1"/>
</dbReference>
<dbReference type="InterPro" id="IPR018236">
    <property type="entry name" value="SAICAR_synthetase_CS"/>
</dbReference>
<evidence type="ECO:0000313" key="14">
    <source>
        <dbReference type="RefSeq" id="XP_024943920.1"/>
    </source>
</evidence>
<keyword evidence="13" id="KW-1185">Reference proteome</keyword>
<comment type="similarity">
    <text evidence="3">In the C-terminal section; belongs to the AIR carboxylase family. Class II subfamily.</text>
</comment>
<evidence type="ECO:0000256" key="10">
    <source>
        <dbReference type="ARBA" id="ARBA00023239"/>
    </source>
</evidence>
<dbReference type="GO" id="GO:0005524">
    <property type="term" value="F:ATP binding"/>
    <property type="evidence" value="ECO:0007669"/>
    <property type="project" value="UniProtKB-KW"/>
</dbReference>
<evidence type="ECO:0000259" key="12">
    <source>
        <dbReference type="SMART" id="SM01001"/>
    </source>
</evidence>